<keyword evidence="9 12" id="KW-0472">Membrane</keyword>
<proteinExistence type="inferred from homology"/>
<feature type="transmembrane region" description="Helical" evidence="12">
    <location>
        <begin position="20"/>
        <end position="40"/>
    </location>
</feature>
<keyword evidence="6" id="KW-0375">Hydrogen ion transport</keyword>
<feature type="transmembrane region" description="Helical" evidence="12">
    <location>
        <begin position="72"/>
        <end position="94"/>
    </location>
</feature>
<evidence type="ECO:0000256" key="8">
    <source>
        <dbReference type="ARBA" id="ARBA00023065"/>
    </source>
</evidence>
<evidence type="ECO:0000256" key="7">
    <source>
        <dbReference type="ARBA" id="ARBA00022989"/>
    </source>
</evidence>
<dbReference type="PANTHER" id="PTHR11410">
    <property type="entry name" value="ATP SYNTHASE SUBUNIT A"/>
    <property type="match status" value="1"/>
</dbReference>
<evidence type="ECO:0000256" key="12">
    <source>
        <dbReference type="SAM" id="Phobius"/>
    </source>
</evidence>
<gene>
    <name evidence="13" type="primary">ATP6</name>
</gene>
<feature type="transmembrane region" description="Helical" evidence="12">
    <location>
        <begin position="171"/>
        <end position="191"/>
    </location>
</feature>
<dbReference type="EMBL" id="KX091861">
    <property type="protein sequence ID" value="ASM82661.1"/>
    <property type="molecule type" value="Genomic_DNA"/>
</dbReference>
<keyword evidence="3" id="KW-0813">Transport</keyword>
<organism evidence="13">
    <name type="scientific">Paratimomenus flavocapitatus</name>
    <dbReference type="NCBI Taxonomy" id="2021295"/>
    <lineage>
        <taxon>Eukaryota</taxon>
        <taxon>Metazoa</taxon>
        <taxon>Ecdysozoa</taxon>
        <taxon>Arthropoda</taxon>
        <taxon>Hexapoda</taxon>
        <taxon>Insecta</taxon>
        <taxon>Pterygota</taxon>
        <taxon>Neoptera</taxon>
        <taxon>Polyneoptera</taxon>
        <taxon>Dermaptera</taxon>
        <taxon>Neodermaptera</taxon>
        <taxon>Epidermaptera</taxon>
        <taxon>Forficuloidea</taxon>
        <taxon>Forficulidae</taxon>
        <taxon>Paratimomenus</taxon>
    </lineage>
</organism>
<dbReference type="SUPFAM" id="SSF81336">
    <property type="entry name" value="F1F0 ATP synthase subunit A"/>
    <property type="match status" value="1"/>
</dbReference>
<dbReference type="InterPro" id="IPR035908">
    <property type="entry name" value="F0_ATP_A_sf"/>
</dbReference>
<keyword evidence="5 12" id="KW-0812">Transmembrane</keyword>
<reference evidence="13" key="1">
    <citation type="submission" date="2016-04" db="EMBL/GenBank/DDBJ databases">
        <title>The partial mitochondrial genomes of Paratimomenus flavcapitatus.</title>
        <authorList>
            <person name="Song F."/>
            <person name="Liu Y.Q."/>
            <person name="Jiang P."/>
            <person name="Li H."/>
            <person name="Cai W.Z."/>
        </authorList>
    </citation>
    <scope>NUCLEOTIDE SEQUENCE</scope>
</reference>
<evidence type="ECO:0000256" key="3">
    <source>
        <dbReference type="ARBA" id="ARBA00022448"/>
    </source>
</evidence>
<dbReference type="Gene3D" id="1.20.120.220">
    <property type="entry name" value="ATP synthase, F0 complex, subunit A"/>
    <property type="match status" value="1"/>
</dbReference>
<dbReference type="GO" id="GO:0046933">
    <property type="term" value="F:proton-transporting ATP synthase activity, rotational mechanism"/>
    <property type="evidence" value="ECO:0007669"/>
    <property type="project" value="TreeGrafter"/>
</dbReference>
<dbReference type="PANTHER" id="PTHR11410:SF0">
    <property type="entry name" value="ATP SYNTHASE SUBUNIT A"/>
    <property type="match status" value="1"/>
</dbReference>
<evidence type="ECO:0000313" key="13">
    <source>
        <dbReference type="EMBL" id="ASM82661.1"/>
    </source>
</evidence>
<evidence type="ECO:0000256" key="11">
    <source>
        <dbReference type="RuleBase" id="RU004450"/>
    </source>
</evidence>
<name>A0A678QEW0_9NEOP</name>
<feature type="transmembrane region" description="Helical" evidence="12">
    <location>
        <begin position="197"/>
        <end position="221"/>
    </location>
</feature>
<keyword evidence="7 12" id="KW-1133">Transmembrane helix</keyword>
<dbReference type="InterPro" id="IPR023011">
    <property type="entry name" value="ATP_synth_F0_asu_AS"/>
</dbReference>
<comment type="similarity">
    <text evidence="2">Belongs to the ATPase A chain family.</text>
</comment>
<dbReference type="Pfam" id="PF00119">
    <property type="entry name" value="ATP-synt_A"/>
    <property type="match status" value="1"/>
</dbReference>
<feature type="transmembrane region" description="Helical" evidence="12">
    <location>
        <begin position="100"/>
        <end position="120"/>
    </location>
</feature>
<keyword evidence="8" id="KW-0406">Ion transport</keyword>
<dbReference type="AlphaFoldDB" id="A0A678QEW0"/>
<evidence type="ECO:0000256" key="4">
    <source>
        <dbReference type="ARBA" id="ARBA00022547"/>
    </source>
</evidence>
<accession>A0A678QEW0</accession>
<evidence type="ECO:0000256" key="5">
    <source>
        <dbReference type="ARBA" id="ARBA00022692"/>
    </source>
</evidence>
<evidence type="ECO:0000256" key="1">
    <source>
        <dbReference type="ARBA" id="ARBA00004141"/>
    </source>
</evidence>
<geneLocation type="mitochondrion" evidence="13"/>
<evidence type="ECO:0000256" key="10">
    <source>
        <dbReference type="ARBA" id="ARBA00023310"/>
    </source>
</evidence>
<dbReference type="GO" id="GO:0005743">
    <property type="term" value="C:mitochondrial inner membrane"/>
    <property type="evidence" value="ECO:0007669"/>
    <property type="project" value="UniProtKB-SubCell"/>
</dbReference>
<sequence>MMVNLFSTFDPTTSSMMGWSLNWGGLGVGLSILPLMFWMLPTRVKAFWVKINMILHKELQLLMGRPPQGATLMLLGLFYFILFNNFLGLFPFIFTSTSHLSITLMMGLPLWLSFMSYGWWNHMIYMLAHQVPEGTPPGLMPFMVIIETLSNIIRPGTLAVRLMANMTAGHLLMTLLGNTGATLSGVMLGGLLSTQVFLLLLEMAVALIQSYVFVVLSTLYMKEAIH</sequence>
<protein>
    <recommendedName>
        <fullName evidence="11">ATP synthase subunit a</fullName>
    </recommendedName>
</protein>
<dbReference type="GO" id="GO:0045259">
    <property type="term" value="C:proton-transporting ATP synthase complex"/>
    <property type="evidence" value="ECO:0007669"/>
    <property type="project" value="UniProtKB-KW"/>
</dbReference>
<dbReference type="InterPro" id="IPR045083">
    <property type="entry name" value="ATP_synth_F0_asu_bact/mt"/>
</dbReference>
<comment type="subcellular location">
    <subcellularLocation>
        <location evidence="1">Membrane</location>
        <topology evidence="1">Multi-pass membrane protein</topology>
    </subcellularLocation>
    <subcellularLocation>
        <location evidence="11">Mitochondrion inner membrane</location>
        <topology evidence="11">Multi-pass membrane protein</topology>
    </subcellularLocation>
</comment>
<dbReference type="InterPro" id="IPR000568">
    <property type="entry name" value="ATP_synth_F0_asu"/>
</dbReference>
<keyword evidence="4" id="KW-0138">CF(0)</keyword>
<dbReference type="CDD" id="cd00310">
    <property type="entry name" value="ATP-synt_Fo_a_6"/>
    <property type="match status" value="1"/>
</dbReference>
<evidence type="ECO:0000256" key="9">
    <source>
        <dbReference type="ARBA" id="ARBA00023136"/>
    </source>
</evidence>
<dbReference type="NCBIfam" id="TIGR01131">
    <property type="entry name" value="ATP_synt_6_or_A"/>
    <property type="match status" value="1"/>
</dbReference>
<keyword evidence="10" id="KW-0066">ATP synthesis</keyword>
<dbReference type="PRINTS" id="PR00123">
    <property type="entry name" value="ATPASEA"/>
</dbReference>
<evidence type="ECO:0000256" key="6">
    <source>
        <dbReference type="ARBA" id="ARBA00022781"/>
    </source>
</evidence>
<dbReference type="PROSITE" id="PS00449">
    <property type="entry name" value="ATPASE_A"/>
    <property type="match status" value="1"/>
</dbReference>
<keyword evidence="13" id="KW-0496">Mitochondrion</keyword>
<evidence type="ECO:0000256" key="2">
    <source>
        <dbReference type="ARBA" id="ARBA00006810"/>
    </source>
</evidence>